<evidence type="ECO:0008006" key="2">
    <source>
        <dbReference type="Google" id="ProtNLM"/>
    </source>
</evidence>
<reference evidence="1" key="1">
    <citation type="journal article" date="2015" name="Nature">
        <title>Complex archaea that bridge the gap between prokaryotes and eukaryotes.</title>
        <authorList>
            <person name="Spang A."/>
            <person name="Saw J.H."/>
            <person name="Jorgensen S.L."/>
            <person name="Zaremba-Niedzwiedzka K."/>
            <person name="Martijn J."/>
            <person name="Lind A.E."/>
            <person name="van Eijk R."/>
            <person name="Schleper C."/>
            <person name="Guy L."/>
            <person name="Ettema T.J."/>
        </authorList>
    </citation>
    <scope>NUCLEOTIDE SEQUENCE</scope>
</reference>
<evidence type="ECO:0000313" key="1">
    <source>
        <dbReference type="EMBL" id="KKL28615.1"/>
    </source>
</evidence>
<sequence>EREKRATIIASEGELESAKNMAKAAEILADNPTAIQLRTLQTILDISKEPSQKIVIFMPTSIGSLLKKFID</sequence>
<accession>A0A0F9C328</accession>
<protein>
    <recommendedName>
        <fullName evidence="2">Slipin family protein</fullName>
    </recommendedName>
</protein>
<dbReference type="Gene3D" id="6.10.250.2090">
    <property type="match status" value="1"/>
</dbReference>
<dbReference type="PANTHER" id="PTHR10264:SF19">
    <property type="entry name" value="AT06885P-RELATED"/>
    <property type="match status" value="1"/>
</dbReference>
<name>A0A0F9C328_9ZZZZ</name>
<gene>
    <name evidence="1" type="ORF">LCGC14_2373330</name>
</gene>
<organism evidence="1">
    <name type="scientific">marine sediment metagenome</name>
    <dbReference type="NCBI Taxonomy" id="412755"/>
    <lineage>
        <taxon>unclassified sequences</taxon>
        <taxon>metagenomes</taxon>
        <taxon>ecological metagenomes</taxon>
    </lineage>
</organism>
<dbReference type="GO" id="GO:0005886">
    <property type="term" value="C:plasma membrane"/>
    <property type="evidence" value="ECO:0007669"/>
    <property type="project" value="InterPro"/>
</dbReference>
<feature type="non-terminal residue" evidence="1">
    <location>
        <position position="1"/>
    </location>
</feature>
<proteinExistence type="predicted"/>
<comment type="caution">
    <text evidence="1">The sequence shown here is derived from an EMBL/GenBank/DDBJ whole genome shotgun (WGS) entry which is preliminary data.</text>
</comment>
<dbReference type="InterPro" id="IPR043202">
    <property type="entry name" value="Band-7_stomatin-like"/>
</dbReference>
<dbReference type="PANTHER" id="PTHR10264">
    <property type="entry name" value="BAND 7 PROTEIN-RELATED"/>
    <property type="match status" value="1"/>
</dbReference>
<dbReference type="AlphaFoldDB" id="A0A0F9C328"/>
<dbReference type="EMBL" id="LAZR01035032">
    <property type="protein sequence ID" value="KKL28615.1"/>
    <property type="molecule type" value="Genomic_DNA"/>
</dbReference>